<feature type="region of interest" description="Disordered" evidence="5">
    <location>
        <begin position="42"/>
        <end position="68"/>
    </location>
</feature>
<evidence type="ECO:0000313" key="9">
    <source>
        <dbReference type="Proteomes" id="UP000675881"/>
    </source>
</evidence>
<dbReference type="Proteomes" id="UP000675881">
    <property type="component" value="Chromosome 6"/>
</dbReference>
<evidence type="ECO:0000259" key="7">
    <source>
        <dbReference type="Pfam" id="PF11817"/>
    </source>
</evidence>
<dbReference type="EMBL" id="HG994585">
    <property type="protein sequence ID" value="CAF2972491.1"/>
    <property type="molecule type" value="Genomic_DNA"/>
</dbReference>
<evidence type="ECO:0000256" key="2">
    <source>
        <dbReference type="ARBA" id="ARBA00022692"/>
    </source>
</evidence>
<dbReference type="GO" id="GO:0022857">
    <property type="term" value="F:transmembrane transporter activity"/>
    <property type="evidence" value="ECO:0007669"/>
    <property type="project" value="InterPro"/>
</dbReference>
<dbReference type="InterPro" id="IPR036259">
    <property type="entry name" value="MFS_trans_sf"/>
</dbReference>
<feature type="transmembrane region" description="Helical" evidence="6">
    <location>
        <begin position="1085"/>
        <end position="1104"/>
    </location>
</feature>
<name>A0A7R8D4G0_LEPSM</name>
<evidence type="ECO:0000256" key="4">
    <source>
        <dbReference type="ARBA" id="ARBA00023136"/>
    </source>
</evidence>
<organism evidence="8 9">
    <name type="scientific">Lepeophtheirus salmonis</name>
    <name type="common">Salmon louse</name>
    <name type="synonym">Caligus salmonis</name>
    <dbReference type="NCBI Taxonomy" id="72036"/>
    <lineage>
        <taxon>Eukaryota</taxon>
        <taxon>Metazoa</taxon>
        <taxon>Ecdysozoa</taxon>
        <taxon>Arthropoda</taxon>
        <taxon>Crustacea</taxon>
        <taxon>Multicrustacea</taxon>
        <taxon>Hexanauplia</taxon>
        <taxon>Copepoda</taxon>
        <taxon>Siphonostomatoida</taxon>
        <taxon>Caligidae</taxon>
        <taxon>Lepeophtheirus</taxon>
    </lineage>
</organism>
<dbReference type="SUPFAM" id="SSF103473">
    <property type="entry name" value="MFS general substrate transporter"/>
    <property type="match status" value="1"/>
</dbReference>
<feature type="transmembrane region" description="Helical" evidence="6">
    <location>
        <begin position="1215"/>
        <end position="1232"/>
    </location>
</feature>
<keyword evidence="9" id="KW-1185">Reference proteome</keyword>
<dbReference type="PANTHER" id="PTHR14374">
    <property type="entry name" value="FOIE GRAS"/>
    <property type="match status" value="1"/>
</dbReference>
<proteinExistence type="predicted"/>
<keyword evidence="3 6" id="KW-1133">Transmembrane helix</keyword>
<keyword evidence="2 6" id="KW-0812">Transmembrane</keyword>
<dbReference type="Pfam" id="PF11817">
    <property type="entry name" value="Foie-gras_1"/>
    <property type="match status" value="1"/>
</dbReference>
<feature type="transmembrane region" description="Helical" evidence="6">
    <location>
        <begin position="1278"/>
        <end position="1301"/>
    </location>
</feature>
<gene>
    <name evidence="8" type="ORF">LSAA_11412</name>
</gene>
<reference evidence="8" key="1">
    <citation type="submission" date="2021-02" db="EMBL/GenBank/DDBJ databases">
        <authorList>
            <person name="Bekaert M."/>
        </authorList>
    </citation>
    <scope>NUCLEOTIDE SEQUENCE</scope>
    <source>
        <strain evidence="8">IoA-00</strain>
    </source>
</reference>
<evidence type="ECO:0000256" key="1">
    <source>
        <dbReference type="ARBA" id="ARBA00004141"/>
    </source>
</evidence>
<sequence length="1336" mass="153504">MDKKALFWDYSYPIQPCESLMCKEKYGILENQMRKEKLDNMKLGSHDDSYGPDPHLEDSAGDNNKAQFPRGSHCQTLCPHWFFGPEFGATHNMEHFFGVSSRLRFVNMENLEFSGPETQTDNLRLLDWKHPNWSEKILEVASKVKSVRGTLSGRGTKLAPPMKTPKGRHPYVQPVNYLLDLFLLFQSRQILCEVMLDAIAQFRKHADVFRHKVGCDRLAFEHSAWQSQQCHVFAQLFEKTISSSSGNNAASQAQHPGVYYQQAASHAISRRQQSEEAIQEEPNNFENVNMNLLENADHLEYYGQRPWRPGKATLEPPDKSISIFEMFKSPRMTAHLTVEVAEELRKEHQYRESLELLKPVIKTYRQEKWSFLLNSVLSLSLKCSFLICAIPEYASLCLELGSLEIQYVSQEEKNRITGNLIKLLERQCPSAEPGLTSKSERAAVTEAFPLWTSNLEYNQNTETPLIDLQSISSSSFNIKVTFENQEPVTVNSPGKCRLRLVNTGTNFPVPVQGVEISINDWSIDRKFNELVFVGPCSYLDEMFELKLQQSDIDLGKFSIVSVVVTIGNAILNIMNEPRRHKGCGSSKNSFASNESARKNPILVGEWFKIKLDFFNEEDSKIEDFECKTILLDSQDPLIGDTTSVSYDPSSQLEIKSPTDENVEAYAVTKHIGELESSKSLSFNVFLKASTTGIRNVRIRIKYKIGDEFYYTLKQNLSLNAIEPFVISTEFLSVRQRNISRIYTDEPFLCIPEVRSLCSGSIRILDCRIEPRFQLKNILKEKTTLDLFSFKPFHSPYGVKKSPFILTYKLSNLTDKVQEYSLNIESSEYFLISGNKQVHFKIIPHQSRTVNYVLHPVKAGPKVPLPKLNLKSLRLAQGLDVNETLERLLPEYMIVLENTHKDGFVKGQIRDELGKVACLSLTANLVFKTKYFKVIILFINNMGCFKMDEDNETSNLLSPDREKRTGNRGKPKSLDILIVSTYIGDTQVNPWTLLQKRYSFWGKFKTIFYISIVYAVGQAILTFGSIPDESNWTNLPRECVDGCLILVSYLLHLGLEVSNPVLYLLEQIKMCIAMVPIIAFHWHLEFLQFSWFLLSCFFSWVSLFYKRRIPESNIVYNFFNCLWVGFKNRKNPYKSEHLDASDSNYSWLYKAELNPKYDVNFIEDVMAVLKVSVLMIPFPIFWSLYDQQGSQWLIQATKMNGAITESFTLLPDQTSSIRFLIAFVIAGILEIVLDRFPNKSIHMAWLIPQYFCLTCGEIMFSITSLQFAPEKMKTVVQALYLLTTAFGNFIDIMIMGIFDSLFSRAMESFVFSAIMFMDMLILLYLARNYKHYRPRKN</sequence>
<evidence type="ECO:0000256" key="5">
    <source>
        <dbReference type="SAM" id="MobiDB-lite"/>
    </source>
</evidence>
<evidence type="ECO:0000313" key="8">
    <source>
        <dbReference type="EMBL" id="CAF2972491.1"/>
    </source>
</evidence>
<keyword evidence="4 6" id="KW-0472">Membrane</keyword>
<accession>A0A7R8D4G0</accession>
<feature type="domain" description="Trafficking protein particle complex subunit 11" evidence="7">
    <location>
        <begin position="196"/>
        <end position="400"/>
    </location>
</feature>
<protein>
    <submittedName>
        <fullName evidence="8">TRAPPC11</fullName>
    </submittedName>
</protein>
<feature type="compositionally biased region" description="Basic and acidic residues" evidence="5">
    <location>
        <begin position="42"/>
        <end position="58"/>
    </location>
</feature>
<feature type="transmembrane region" description="Helical" evidence="6">
    <location>
        <begin position="1307"/>
        <end position="1325"/>
    </location>
</feature>
<dbReference type="OrthoDB" id="8904098at2759"/>
<evidence type="ECO:0000256" key="3">
    <source>
        <dbReference type="ARBA" id="ARBA00022989"/>
    </source>
</evidence>
<dbReference type="Pfam" id="PF00854">
    <property type="entry name" value="PTR2"/>
    <property type="match status" value="1"/>
</dbReference>
<dbReference type="GO" id="GO:0016020">
    <property type="term" value="C:membrane"/>
    <property type="evidence" value="ECO:0007669"/>
    <property type="project" value="UniProtKB-SubCell"/>
</dbReference>
<dbReference type="PANTHER" id="PTHR14374:SF0">
    <property type="entry name" value="TRAFFICKING PROTEIN PARTICLE COMPLEX SUBUNIT 11"/>
    <property type="match status" value="1"/>
</dbReference>
<dbReference type="InterPro" id="IPR000109">
    <property type="entry name" value="POT_fam"/>
</dbReference>
<evidence type="ECO:0000256" key="6">
    <source>
        <dbReference type="SAM" id="Phobius"/>
    </source>
</evidence>
<dbReference type="Gene3D" id="1.20.1250.20">
    <property type="entry name" value="MFS general substrate transporter like domains"/>
    <property type="match status" value="1"/>
</dbReference>
<comment type="subcellular location">
    <subcellularLocation>
        <location evidence="1">Membrane</location>
        <topology evidence="1">Multi-pass membrane protein</topology>
    </subcellularLocation>
</comment>
<dbReference type="InterPro" id="IPR021773">
    <property type="entry name" value="TPC11"/>
</dbReference>
<feature type="transmembrane region" description="Helical" evidence="6">
    <location>
        <begin position="1244"/>
        <end position="1266"/>
    </location>
</feature>